<evidence type="ECO:0000313" key="1">
    <source>
        <dbReference type="EMBL" id="CAH1395650.1"/>
    </source>
</evidence>
<protein>
    <submittedName>
        <fullName evidence="1">Uncharacterized protein</fullName>
    </submittedName>
</protein>
<proteinExistence type="predicted"/>
<keyword evidence="2" id="KW-1185">Reference proteome</keyword>
<dbReference type="AlphaFoldDB" id="A0A9P0MHH6"/>
<gene>
    <name evidence="1" type="ORF">NEZAVI_LOCUS5891</name>
</gene>
<organism evidence="1 2">
    <name type="scientific">Nezara viridula</name>
    <name type="common">Southern green stink bug</name>
    <name type="synonym">Cimex viridulus</name>
    <dbReference type="NCBI Taxonomy" id="85310"/>
    <lineage>
        <taxon>Eukaryota</taxon>
        <taxon>Metazoa</taxon>
        <taxon>Ecdysozoa</taxon>
        <taxon>Arthropoda</taxon>
        <taxon>Hexapoda</taxon>
        <taxon>Insecta</taxon>
        <taxon>Pterygota</taxon>
        <taxon>Neoptera</taxon>
        <taxon>Paraneoptera</taxon>
        <taxon>Hemiptera</taxon>
        <taxon>Heteroptera</taxon>
        <taxon>Panheteroptera</taxon>
        <taxon>Pentatomomorpha</taxon>
        <taxon>Pentatomoidea</taxon>
        <taxon>Pentatomidae</taxon>
        <taxon>Pentatominae</taxon>
        <taxon>Nezara</taxon>
    </lineage>
</organism>
<dbReference type="EMBL" id="OV725079">
    <property type="protein sequence ID" value="CAH1395650.1"/>
    <property type="molecule type" value="Genomic_DNA"/>
</dbReference>
<sequence>MSHDYLNKSVESDCEKKIELGSVKRISWLIEKKPKICS</sequence>
<evidence type="ECO:0000313" key="2">
    <source>
        <dbReference type="Proteomes" id="UP001152798"/>
    </source>
</evidence>
<name>A0A9P0MHH6_NEZVI</name>
<dbReference type="Proteomes" id="UP001152798">
    <property type="component" value="Chromosome 3"/>
</dbReference>
<accession>A0A9P0MHH6</accession>
<reference evidence="1" key="1">
    <citation type="submission" date="2022-01" db="EMBL/GenBank/DDBJ databases">
        <authorList>
            <person name="King R."/>
        </authorList>
    </citation>
    <scope>NUCLEOTIDE SEQUENCE</scope>
</reference>